<protein>
    <submittedName>
        <fullName evidence="1">Uncharacterized protein</fullName>
    </submittedName>
</protein>
<proteinExistence type="predicted"/>
<gene>
    <name evidence="1" type="ORF">HYG87_00235</name>
</gene>
<reference evidence="1" key="1">
    <citation type="submission" date="2020-07" db="EMBL/GenBank/DDBJ databases">
        <title>Methanobacterium. sp. MethCan genome.</title>
        <authorList>
            <person name="Postec A."/>
            <person name="Quemeneur M."/>
        </authorList>
    </citation>
    <scope>NUCLEOTIDE SEQUENCE</scope>
    <source>
        <strain evidence="1">MethCAN</strain>
    </source>
</reference>
<dbReference type="Proteomes" id="UP000681041">
    <property type="component" value="Chromosome"/>
</dbReference>
<dbReference type="EMBL" id="CP058560">
    <property type="protein sequence ID" value="QUH24241.1"/>
    <property type="molecule type" value="Genomic_DNA"/>
</dbReference>
<dbReference type="KEGG" id="meme:HYG87_00235"/>
<keyword evidence="2" id="KW-1185">Reference proteome</keyword>
<name>A0A8T8KG29_9EURY</name>
<sequence length="332" mass="36578">MRKVPLITHPRYLIEFARDIRILDLMESLLTGSIRTPIVHLTGGSISRYGVATGYEGPGMLVVNAEKLTVNPPDNFIWGFKNPYVYGYKTEDGLEISENNQTLRVVGGEDISNDTIPNQYISGEKVKEWYDKAQTGDKIVLDYALTNFSDGRNTVPPSQIEDYFGESVREYIKDYPEGAPVMAYMHDYTPQKVSGSVSYLGSFPEFNDYSRAHNAREFANRWNGTIVPPESLASGRKSGGFVGVRDPEAPGGFASHGTCPPARALRGAVTSAGVPLPVGLNWSFNCVAFGVDPSTGVKVNNTREYPLLIIMWTRGTAGNTQIYAEVYELVPN</sequence>
<accession>A0A8T8KG29</accession>
<evidence type="ECO:0000313" key="1">
    <source>
        <dbReference type="EMBL" id="QUH24241.1"/>
    </source>
</evidence>
<organism evidence="1 2">
    <name type="scientific">Methanobacterium alkalithermotolerans</name>
    <dbReference type="NCBI Taxonomy" id="2731220"/>
    <lineage>
        <taxon>Archaea</taxon>
        <taxon>Methanobacteriati</taxon>
        <taxon>Methanobacteriota</taxon>
        <taxon>Methanomada group</taxon>
        <taxon>Methanobacteria</taxon>
        <taxon>Methanobacteriales</taxon>
        <taxon>Methanobacteriaceae</taxon>
        <taxon>Methanobacterium</taxon>
    </lineage>
</organism>
<dbReference type="OrthoDB" id="76191at2157"/>
<evidence type="ECO:0000313" key="2">
    <source>
        <dbReference type="Proteomes" id="UP000681041"/>
    </source>
</evidence>
<dbReference type="AlphaFoldDB" id="A0A8T8KG29"/>